<comment type="caution">
    <text evidence="2">The sequence shown here is derived from an EMBL/GenBank/DDBJ whole genome shotgun (WGS) entry which is preliminary data.</text>
</comment>
<evidence type="ECO:0000313" key="3">
    <source>
        <dbReference type="Proteomes" id="UP000499080"/>
    </source>
</evidence>
<sequence>LLCLLEATREPFLDRPAIFNFGQLTITTPVQTPYSPKLHICRRMPVLNEINAYQAHVHGRCLLKSDLEYAIFQSPGPATKSQPSTPPNCLNGTILNY</sequence>
<feature type="non-terminal residue" evidence="2">
    <location>
        <position position="1"/>
    </location>
</feature>
<keyword evidence="3" id="KW-1185">Reference proteome</keyword>
<feature type="compositionally biased region" description="Polar residues" evidence="1">
    <location>
        <begin position="79"/>
        <end position="97"/>
    </location>
</feature>
<dbReference type="EMBL" id="BGPR01200123">
    <property type="protein sequence ID" value="GBN15588.1"/>
    <property type="molecule type" value="Genomic_DNA"/>
</dbReference>
<evidence type="ECO:0000256" key="1">
    <source>
        <dbReference type="SAM" id="MobiDB-lite"/>
    </source>
</evidence>
<feature type="region of interest" description="Disordered" evidence="1">
    <location>
        <begin position="75"/>
        <end position="97"/>
    </location>
</feature>
<dbReference type="Proteomes" id="UP000499080">
    <property type="component" value="Unassembled WGS sequence"/>
</dbReference>
<name>A0A4Y2LLG0_ARAVE</name>
<dbReference type="AlphaFoldDB" id="A0A4Y2LLG0"/>
<reference evidence="2 3" key="1">
    <citation type="journal article" date="2019" name="Sci. Rep.">
        <title>Orb-weaving spider Araneus ventricosus genome elucidates the spidroin gene catalogue.</title>
        <authorList>
            <person name="Kono N."/>
            <person name="Nakamura H."/>
            <person name="Ohtoshi R."/>
            <person name="Moran D.A.P."/>
            <person name="Shinohara A."/>
            <person name="Yoshida Y."/>
            <person name="Fujiwara M."/>
            <person name="Mori M."/>
            <person name="Tomita M."/>
            <person name="Arakawa K."/>
        </authorList>
    </citation>
    <scope>NUCLEOTIDE SEQUENCE [LARGE SCALE GENOMIC DNA]</scope>
</reference>
<protein>
    <submittedName>
        <fullName evidence="2">Uncharacterized protein</fullName>
    </submittedName>
</protein>
<organism evidence="2 3">
    <name type="scientific">Araneus ventricosus</name>
    <name type="common">Orbweaver spider</name>
    <name type="synonym">Epeira ventricosa</name>
    <dbReference type="NCBI Taxonomy" id="182803"/>
    <lineage>
        <taxon>Eukaryota</taxon>
        <taxon>Metazoa</taxon>
        <taxon>Ecdysozoa</taxon>
        <taxon>Arthropoda</taxon>
        <taxon>Chelicerata</taxon>
        <taxon>Arachnida</taxon>
        <taxon>Araneae</taxon>
        <taxon>Araneomorphae</taxon>
        <taxon>Entelegynae</taxon>
        <taxon>Araneoidea</taxon>
        <taxon>Araneidae</taxon>
        <taxon>Araneus</taxon>
    </lineage>
</organism>
<accession>A0A4Y2LLG0</accession>
<evidence type="ECO:0000313" key="2">
    <source>
        <dbReference type="EMBL" id="GBN15588.1"/>
    </source>
</evidence>
<gene>
    <name evidence="2" type="ORF">AVEN_15498_1</name>
</gene>
<proteinExistence type="predicted"/>